<reference evidence="1 2" key="1">
    <citation type="submission" date="2018-10" db="EMBL/GenBank/DDBJ databases">
        <title>Genomic Encyclopedia of Archaeal and Bacterial Type Strains, Phase II (KMG-II): from individual species to whole genera.</title>
        <authorList>
            <person name="Goeker M."/>
        </authorList>
    </citation>
    <scope>NUCLEOTIDE SEQUENCE [LARGE SCALE GENOMIC DNA]</scope>
    <source>
        <strain evidence="1 2">DSM 14954</strain>
    </source>
</reference>
<keyword evidence="2" id="KW-1185">Reference proteome</keyword>
<name>A0A660L639_9ACTN</name>
<proteinExistence type="predicted"/>
<dbReference type="RefSeq" id="WP_121247142.1">
    <property type="nucleotide sequence ID" value="NZ_RBIL01000001.1"/>
</dbReference>
<protein>
    <submittedName>
        <fullName evidence="1">Uncharacterized protein</fullName>
    </submittedName>
</protein>
<comment type="caution">
    <text evidence="1">The sequence shown here is derived from an EMBL/GenBank/DDBJ whole genome shotgun (WGS) entry which is preliminary data.</text>
</comment>
<sequence length="101" mass="10923">MVRSAAAELPKLQLADALAVCLVFLTGEPNRYARAAVRWHARLCLESPSMELAGAYRALEALSGLIDDPAAAAADLIDVCDAAGHPDVRRRPDAWLARTRR</sequence>
<accession>A0A660L639</accession>
<dbReference type="EMBL" id="RBIL01000001">
    <property type="protein sequence ID" value="RKQ90478.1"/>
    <property type="molecule type" value="Genomic_DNA"/>
</dbReference>
<evidence type="ECO:0000313" key="1">
    <source>
        <dbReference type="EMBL" id="RKQ90478.1"/>
    </source>
</evidence>
<evidence type="ECO:0000313" key="2">
    <source>
        <dbReference type="Proteomes" id="UP000278962"/>
    </source>
</evidence>
<organism evidence="1 2">
    <name type="scientific">Solirubrobacter pauli</name>
    <dbReference type="NCBI Taxonomy" id="166793"/>
    <lineage>
        <taxon>Bacteria</taxon>
        <taxon>Bacillati</taxon>
        <taxon>Actinomycetota</taxon>
        <taxon>Thermoleophilia</taxon>
        <taxon>Solirubrobacterales</taxon>
        <taxon>Solirubrobacteraceae</taxon>
        <taxon>Solirubrobacter</taxon>
    </lineage>
</organism>
<dbReference type="AlphaFoldDB" id="A0A660L639"/>
<gene>
    <name evidence="1" type="ORF">C8N24_0282</name>
</gene>
<dbReference type="Proteomes" id="UP000278962">
    <property type="component" value="Unassembled WGS sequence"/>
</dbReference>